<evidence type="ECO:0000313" key="16">
    <source>
        <dbReference type="Proteomes" id="UP000004728"/>
    </source>
</evidence>
<gene>
    <name evidence="14" type="primary">ctaB</name>
    <name evidence="15" type="ORF">Y88_2545</name>
</gene>
<evidence type="ECO:0000256" key="4">
    <source>
        <dbReference type="ARBA" id="ARBA00022475"/>
    </source>
</evidence>
<protein>
    <recommendedName>
        <fullName evidence="11 14">Protoheme IX farnesyltransferase</fullName>
        <ecNumber evidence="3 14">2.5.1.141</ecNumber>
    </recommendedName>
    <alternativeName>
        <fullName evidence="12 14">Heme B farnesyltransferase</fullName>
    </alternativeName>
    <alternativeName>
        <fullName evidence="10 14">Heme O synthase</fullName>
    </alternativeName>
</protein>
<dbReference type="InterPro" id="IPR006369">
    <property type="entry name" value="Protohaem_IX_farnesylTrfase"/>
</dbReference>
<evidence type="ECO:0000313" key="15">
    <source>
        <dbReference type="EMBL" id="EGD59761.1"/>
    </source>
</evidence>
<reference evidence="15 16" key="1">
    <citation type="journal article" date="2012" name="J. Bacteriol.">
        <title>Draft Genome Sequence of Novosphingobium nitrogenifigens Y88T.</title>
        <authorList>
            <person name="Strabala T.J."/>
            <person name="Macdonald L."/>
            <person name="Liu V."/>
            <person name="Smit A.M."/>
        </authorList>
    </citation>
    <scope>NUCLEOTIDE SEQUENCE [LARGE SCALE GENOMIC DNA]</scope>
    <source>
        <strain evidence="15 16">DSM 19370</strain>
    </source>
</reference>
<feature type="transmembrane region" description="Helical" evidence="14">
    <location>
        <begin position="261"/>
        <end position="286"/>
    </location>
</feature>
<evidence type="ECO:0000256" key="1">
    <source>
        <dbReference type="ARBA" id="ARBA00004651"/>
    </source>
</evidence>
<comment type="miscellaneous">
    <text evidence="14">Carbon 2 of the heme B porphyrin ring is defined according to the Fischer nomenclature.</text>
</comment>
<keyword evidence="8 14" id="KW-0350">Heme biosynthesis</keyword>
<comment type="catalytic activity">
    <reaction evidence="13 14">
        <text>heme b + (2E,6E)-farnesyl diphosphate + H2O = Fe(II)-heme o + diphosphate</text>
        <dbReference type="Rhea" id="RHEA:28070"/>
        <dbReference type="ChEBI" id="CHEBI:15377"/>
        <dbReference type="ChEBI" id="CHEBI:33019"/>
        <dbReference type="ChEBI" id="CHEBI:60344"/>
        <dbReference type="ChEBI" id="CHEBI:60530"/>
        <dbReference type="ChEBI" id="CHEBI:175763"/>
        <dbReference type="EC" id="2.5.1.141"/>
    </reaction>
</comment>
<dbReference type="Gene3D" id="1.10.357.140">
    <property type="entry name" value="UbiA prenyltransferase"/>
    <property type="match status" value="1"/>
</dbReference>
<sequence length="328" mass="35672">MRFHFAYGSSAFIARKMSAAPATTPAFPLAADWRDFFALTKPRVITLVIFTGLCGLLAAPGHIHPVLAFTAILCIAVGAGGSAALNQWWEADIDAGMKRTRKRPLPDGRMDRTSARDFGIALSAGAVITMGLAIGWLDAAILAISIVYYSWVYTIWLKPRTPQNIVIGGGAGAFPPMIGWIAVTGHITLMPVLLFLIIFMWTPPHFWALALFVQTDYAKVGIPMMPVVAGERSTRRQILIYAALLLPLTLVPWWLGKTGPVYGLSALVLGLIFLGLSAVVGLRTSLPEGDRMKPEKQLFGYSILYLFILFAMLVVDRFAMQGFSALGS</sequence>
<keyword evidence="9 14" id="KW-0472">Membrane</keyword>
<comment type="function">
    <text evidence="14">Converts heme B (protoheme IX) to heme O by substitution of the vinyl group on carbon 2 of heme B porphyrin ring with a hydroxyethyl farnesyl side group.</text>
</comment>
<dbReference type="PANTHER" id="PTHR43448">
    <property type="entry name" value="PROTOHEME IX FARNESYLTRANSFERASE, MITOCHONDRIAL"/>
    <property type="match status" value="1"/>
</dbReference>
<keyword evidence="6 14" id="KW-0812">Transmembrane</keyword>
<evidence type="ECO:0000256" key="5">
    <source>
        <dbReference type="ARBA" id="ARBA00022679"/>
    </source>
</evidence>
<feature type="transmembrane region" description="Helical" evidence="14">
    <location>
        <begin position="44"/>
        <end position="63"/>
    </location>
</feature>
<comment type="pathway">
    <text evidence="2 14">Porphyrin-containing compound metabolism; heme O biosynthesis; heme O from protoheme: step 1/1.</text>
</comment>
<evidence type="ECO:0000256" key="12">
    <source>
        <dbReference type="ARBA" id="ARBA00042475"/>
    </source>
</evidence>
<evidence type="ECO:0000256" key="7">
    <source>
        <dbReference type="ARBA" id="ARBA00022989"/>
    </source>
</evidence>
<dbReference type="UniPathway" id="UPA00834">
    <property type="reaction ID" value="UER00712"/>
</dbReference>
<dbReference type="InterPro" id="IPR044878">
    <property type="entry name" value="UbiA_sf"/>
</dbReference>
<dbReference type="EC" id="2.5.1.141" evidence="3 14"/>
<keyword evidence="7 14" id="KW-1133">Transmembrane helix</keyword>
<comment type="similarity">
    <text evidence="14">Belongs to the UbiA prenyltransferase family. Protoheme IX farnesyltransferase subfamily.</text>
</comment>
<keyword evidence="5 14" id="KW-0808">Transferase</keyword>
<dbReference type="GO" id="GO:0005886">
    <property type="term" value="C:plasma membrane"/>
    <property type="evidence" value="ECO:0007669"/>
    <property type="project" value="UniProtKB-SubCell"/>
</dbReference>
<dbReference type="GO" id="GO:0048034">
    <property type="term" value="P:heme O biosynthetic process"/>
    <property type="evidence" value="ECO:0007669"/>
    <property type="project" value="UniProtKB-UniRule"/>
</dbReference>
<dbReference type="PROSITE" id="PS00943">
    <property type="entry name" value="UBIA"/>
    <property type="match status" value="1"/>
</dbReference>
<dbReference type="STRING" id="983920.Y88_2545"/>
<dbReference type="HAMAP" id="MF_00154">
    <property type="entry name" value="CyoE_CtaB"/>
    <property type="match status" value="1"/>
</dbReference>
<evidence type="ECO:0000256" key="6">
    <source>
        <dbReference type="ARBA" id="ARBA00022692"/>
    </source>
</evidence>
<evidence type="ECO:0000256" key="11">
    <source>
        <dbReference type="ARBA" id="ARBA00040810"/>
    </source>
</evidence>
<keyword evidence="4 14" id="KW-1003">Cell membrane</keyword>
<comment type="subcellular location">
    <subcellularLocation>
        <location evidence="1 14">Cell membrane</location>
        <topology evidence="1 14">Multi-pass membrane protein</topology>
    </subcellularLocation>
</comment>
<organism evidence="15 16">
    <name type="scientific">Novosphingobium nitrogenifigens DSM 19370</name>
    <dbReference type="NCBI Taxonomy" id="983920"/>
    <lineage>
        <taxon>Bacteria</taxon>
        <taxon>Pseudomonadati</taxon>
        <taxon>Pseudomonadota</taxon>
        <taxon>Alphaproteobacteria</taxon>
        <taxon>Sphingomonadales</taxon>
        <taxon>Sphingomonadaceae</taxon>
        <taxon>Novosphingobium</taxon>
    </lineage>
</organism>
<feature type="transmembrane region" description="Helical" evidence="14">
    <location>
        <begin position="69"/>
        <end position="89"/>
    </location>
</feature>
<evidence type="ECO:0000256" key="13">
    <source>
        <dbReference type="ARBA" id="ARBA00047690"/>
    </source>
</evidence>
<dbReference type="FunCoup" id="F1Z6V1">
    <property type="interactions" value="429"/>
</dbReference>
<keyword evidence="16" id="KW-1185">Reference proteome</keyword>
<dbReference type="HOGENOM" id="CLU_029631_0_2_5"/>
<dbReference type="GO" id="GO:0008495">
    <property type="term" value="F:protoheme IX farnesyltransferase activity"/>
    <property type="evidence" value="ECO:0007669"/>
    <property type="project" value="UniProtKB-UniRule"/>
</dbReference>
<comment type="caution">
    <text evidence="15">The sequence shown here is derived from an EMBL/GenBank/DDBJ whole genome shotgun (WGS) entry which is preliminary data.</text>
</comment>
<dbReference type="EMBL" id="AEWJ01000025">
    <property type="protein sequence ID" value="EGD59761.1"/>
    <property type="molecule type" value="Genomic_DNA"/>
</dbReference>
<evidence type="ECO:0000256" key="14">
    <source>
        <dbReference type="HAMAP-Rule" id="MF_00154"/>
    </source>
</evidence>
<dbReference type="AlphaFoldDB" id="F1Z6V1"/>
<dbReference type="Proteomes" id="UP000004728">
    <property type="component" value="Unassembled WGS sequence"/>
</dbReference>
<feature type="transmembrane region" description="Helical" evidence="14">
    <location>
        <begin position="118"/>
        <end position="134"/>
    </location>
</feature>
<feature type="transmembrane region" description="Helical" evidence="14">
    <location>
        <begin position="140"/>
        <end position="157"/>
    </location>
</feature>
<evidence type="ECO:0000256" key="3">
    <source>
        <dbReference type="ARBA" id="ARBA00012292"/>
    </source>
</evidence>
<dbReference type="InterPro" id="IPR000537">
    <property type="entry name" value="UbiA_prenyltransferase"/>
</dbReference>
<feature type="transmembrane region" description="Helical" evidence="14">
    <location>
        <begin position="238"/>
        <end position="255"/>
    </location>
</feature>
<name>F1Z6V1_9SPHN</name>
<feature type="transmembrane region" description="Helical" evidence="14">
    <location>
        <begin position="178"/>
        <end position="200"/>
    </location>
</feature>
<evidence type="ECO:0000256" key="9">
    <source>
        <dbReference type="ARBA" id="ARBA00023136"/>
    </source>
</evidence>
<evidence type="ECO:0000256" key="8">
    <source>
        <dbReference type="ARBA" id="ARBA00023133"/>
    </source>
</evidence>
<dbReference type="Pfam" id="PF01040">
    <property type="entry name" value="UbiA"/>
    <property type="match status" value="1"/>
</dbReference>
<evidence type="ECO:0000256" key="10">
    <source>
        <dbReference type="ARBA" id="ARBA00030253"/>
    </source>
</evidence>
<accession>F1Z6V1</accession>
<dbReference type="InParanoid" id="F1Z6V1"/>
<dbReference type="NCBIfam" id="NF003349">
    <property type="entry name" value="PRK04375.1-2"/>
    <property type="match status" value="1"/>
</dbReference>
<dbReference type="eggNOG" id="COG0109">
    <property type="taxonomic scope" value="Bacteria"/>
</dbReference>
<proteinExistence type="inferred from homology"/>
<feature type="transmembrane region" description="Helical" evidence="14">
    <location>
        <begin position="298"/>
        <end position="320"/>
    </location>
</feature>
<evidence type="ECO:0000256" key="2">
    <source>
        <dbReference type="ARBA" id="ARBA00004919"/>
    </source>
</evidence>
<dbReference type="CDD" id="cd13957">
    <property type="entry name" value="PT_UbiA_Cox10"/>
    <property type="match status" value="1"/>
</dbReference>
<dbReference type="NCBIfam" id="TIGR01473">
    <property type="entry name" value="cyoE_ctaB"/>
    <property type="match status" value="1"/>
</dbReference>
<dbReference type="InterPro" id="IPR030470">
    <property type="entry name" value="UbiA_prenylTrfase_CS"/>
</dbReference>
<dbReference type="PANTHER" id="PTHR43448:SF7">
    <property type="entry name" value="4-HYDROXYBENZOATE SOLANESYLTRANSFERASE"/>
    <property type="match status" value="1"/>
</dbReference>